<dbReference type="Proteomes" id="UP000594014">
    <property type="component" value="Chromosome"/>
</dbReference>
<evidence type="ECO:0000313" key="1">
    <source>
        <dbReference type="EMBL" id="QOX63757.1"/>
    </source>
</evidence>
<protein>
    <submittedName>
        <fullName evidence="1">Winged helix-turn-helix transcriptional regulator</fullName>
    </submittedName>
</protein>
<dbReference type="EMBL" id="CP042469">
    <property type="protein sequence ID" value="QOX63757.1"/>
    <property type="molecule type" value="Genomic_DNA"/>
</dbReference>
<accession>A0ACD1AB73</accession>
<proteinExistence type="predicted"/>
<reference evidence="1" key="1">
    <citation type="submission" date="2019-08" db="EMBL/GenBank/DDBJ databases">
        <title>Genome sequence of Clostridiales bacterium MT110.</title>
        <authorList>
            <person name="Cao J."/>
        </authorList>
    </citation>
    <scope>NUCLEOTIDE SEQUENCE</scope>
    <source>
        <strain evidence="1">MT110</strain>
    </source>
</reference>
<gene>
    <name evidence="1" type="ORF">FRZ06_10570</name>
</gene>
<name>A0ACD1AB73_9FIRM</name>
<evidence type="ECO:0000313" key="2">
    <source>
        <dbReference type="Proteomes" id="UP000594014"/>
    </source>
</evidence>
<keyword evidence="2" id="KW-1185">Reference proteome</keyword>
<sequence length="364" mass="40038">MTNREEELLELIRRNPAISQNELAAALGITRSSVAVHITNLIKKGYILGKGYLLKQDDYVSVLGGCNMDIIGFPVQKLVLQDSNPGKVKMALGGVGRNIAENLVHLGVPTKLISAVGEDIHGRRIMEHANKIGLDMKHTLVLNQVPTSTYLAILDETGDMKAGISQMEILEEITIDFIQNKKQIIEGSRLCIIDTNIPADVIHYVLDNFKNTEFFLDTVSSAKALKVKNKIGAFHTIKPNRIEAELLSGIEIKSQKDMLKAADYFLNQGVKRVFLSLGSEGVFYHDGKVHKLIPNPKVTVANATGAGDAFLAALAYGRFHDYDIDESARFSMAAAIMALNYEETINPNISDENVKKTMKETGLC</sequence>
<organism evidence="1 2">
    <name type="scientific">Anoxybacterium hadale</name>
    <dbReference type="NCBI Taxonomy" id="3408580"/>
    <lineage>
        <taxon>Bacteria</taxon>
        <taxon>Bacillati</taxon>
        <taxon>Bacillota</taxon>
        <taxon>Clostridia</taxon>
        <taxon>Peptostreptococcales</taxon>
        <taxon>Anaerovoracaceae</taxon>
        <taxon>Anoxybacterium</taxon>
    </lineage>
</organism>